<sequence length="818" mass="93857">MDGIEVGAGFLDPELPSKYETLNDSLTKEKMKVASLKQALTEAQIRTNQQDKKITEQSQRIRQFDSEQDSLLFRNSQISKRVEVLQEDIQSMLTVTSTKKQRRPTTPLSNLSLQNDSGSRSSSTTSLPNSVAHDGTTLEAFAADLANKIAENERLHNEIFELSTKNRTQRIELEDRISELQKDYESLSKEHTEQQTQFETSKQEIENKNVLFIADIEKKNEENRTLSQELSELKDTLYNLQNKSKTDNEHNLQIIRDKIPFIDNETPGFNTYNLPIYDNTLHNNFTQIFKQISNLFIAFCSQTSLLHSYIESSIKNIEHDPDSSLKVVQAKFISKLHRTKFYSKPIENCLILIVQAIETSENFLECETFNDLHNNLALFVNYVRIIAKYHILYIREESTDISFTNEMRKCNLQLQNLIEFSPIPLEKLLGIVSILGQVVSAEIYPRLIENLQVNLLQLSINTQDISLCFTNKFKLEELAKLDRADSEKLTADNQCIMTSLAGLINTTERLMRCFTDSLPVITAYGNIALKSQSQFGSNNDTKVLREKAREYIDSLNVQPPDALLYPVSLALSNQVFTYIPDKYGDSAIAQPRDRIVVQLQSTQNSLAMVEREKENLAIELELMKMQQRLKPKTENNQSDDFDRSATDSDTQLIDLSESSSLDASSIENIVPSKQTDVMDTNNVGEDSVNIFDNSSLLDGEREKLIRLYYTTRVSQLTEQLQTSDCNSTYYYNEIKSISKHISHLQQLRKRDLHQIEDSNNKIEQLKADLETTQKGYEHQLNVMSETMLSLNEQLSLRQDEIERLSSEFSPRKKQKNKS</sequence>
<feature type="coiled-coil region" evidence="9">
    <location>
        <begin position="748"/>
        <end position="807"/>
    </location>
</feature>
<evidence type="ECO:0000256" key="9">
    <source>
        <dbReference type="SAM" id="Coils"/>
    </source>
</evidence>
<evidence type="ECO:0000256" key="5">
    <source>
        <dbReference type="ARBA" id="ARBA00023054"/>
    </source>
</evidence>
<feature type="region of interest" description="Disordered" evidence="10">
    <location>
        <begin position="629"/>
        <end position="648"/>
    </location>
</feature>
<organism evidence="12 13">
    <name type="scientific">Oopsacas minuta</name>
    <dbReference type="NCBI Taxonomy" id="111878"/>
    <lineage>
        <taxon>Eukaryota</taxon>
        <taxon>Metazoa</taxon>
        <taxon>Porifera</taxon>
        <taxon>Hexactinellida</taxon>
        <taxon>Hexasterophora</taxon>
        <taxon>Lyssacinosida</taxon>
        <taxon>Leucopsacidae</taxon>
        <taxon>Oopsacas</taxon>
    </lineage>
</organism>
<evidence type="ECO:0000256" key="6">
    <source>
        <dbReference type="ARBA" id="ARBA00031361"/>
    </source>
</evidence>
<accession>A0AAV7JL40</accession>
<evidence type="ECO:0000256" key="3">
    <source>
        <dbReference type="ARBA" id="ARBA00022753"/>
    </source>
</evidence>
<dbReference type="Pfam" id="PF21636">
    <property type="entry name" value="PPP1R21_C"/>
    <property type="match status" value="1"/>
</dbReference>
<dbReference type="SMART" id="SM01254">
    <property type="entry name" value="KLRAQ"/>
    <property type="match status" value="1"/>
</dbReference>
<name>A0AAV7JL40_9METZ</name>
<dbReference type="EMBL" id="JAKMXF010000319">
    <property type="protein sequence ID" value="KAI6649605.1"/>
    <property type="molecule type" value="Genomic_DNA"/>
</dbReference>
<dbReference type="InterPro" id="IPR019348">
    <property type="entry name" value="PPP1R21_six_helix"/>
</dbReference>
<feature type="domain" description="Protein phosphatase 1 regulatory subunit 21 N-terminal" evidence="11">
    <location>
        <begin position="24"/>
        <end position="145"/>
    </location>
</feature>
<dbReference type="InterPro" id="IPR019343">
    <property type="entry name" value="PPP1R21_N"/>
</dbReference>
<dbReference type="PANTHER" id="PTHR21448">
    <property type="entry name" value="SMOOTH MUSCLE MYOSIN HEAVY CHAIN-RELATED"/>
    <property type="match status" value="1"/>
</dbReference>
<keyword evidence="4" id="KW-0694">RNA-binding</keyword>
<evidence type="ECO:0000313" key="13">
    <source>
        <dbReference type="Proteomes" id="UP001165289"/>
    </source>
</evidence>
<evidence type="ECO:0000256" key="8">
    <source>
        <dbReference type="ARBA" id="ARBA00044824"/>
    </source>
</evidence>
<reference evidence="12 13" key="1">
    <citation type="journal article" date="2023" name="BMC Biol.">
        <title>The compact genome of the sponge Oopsacas minuta (Hexactinellida) is lacking key metazoan core genes.</title>
        <authorList>
            <person name="Santini S."/>
            <person name="Schenkelaars Q."/>
            <person name="Jourda C."/>
            <person name="Duchesne M."/>
            <person name="Belahbib H."/>
            <person name="Rocher C."/>
            <person name="Selva M."/>
            <person name="Riesgo A."/>
            <person name="Vervoort M."/>
            <person name="Leys S.P."/>
            <person name="Kodjabachian L."/>
            <person name="Le Bivic A."/>
            <person name="Borchiellini C."/>
            <person name="Claverie J.M."/>
            <person name="Renard E."/>
        </authorList>
    </citation>
    <scope>NUCLEOTIDE SEQUENCE [LARGE SCALE GENOMIC DNA]</scope>
    <source>
        <strain evidence="12">SPO-2</strain>
    </source>
</reference>
<comment type="caution">
    <text evidence="12">The sequence shown here is derived from an EMBL/GenBank/DDBJ whole genome shotgun (WGS) entry which is preliminary data.</text>
</comment>
<dbReference type="GO" id="GO:0003723">
    <property type="term" value="F:RNA binding"/>
    <property type="evidence" value="ECO:0007669"/>
    <property type="project" value="UniProtKB-KW"/>
</dbReference>
<evidence type="ECO:0000256" key="7">
    <source>
        <dbReference type="ARBA" id="ARBA00031617"/>
    </source>
</evidence>
<feature type="coiled-coil region" evidence="9">
    <location>
        <begin position="599"/>
        <end position="626"/>
    </location>
</feature>
<evidence type="ECO:0000256" key="1">
    <source>
        <dbReference type="ARBA" id="ARBA00004412"/>
    </source>
</evidence>
<dbReference type="PANTHER" id="PTHR21448:SF0">
    <property type="entry name" value="PROTEIN PHOSPHATASE 1 REGULATORY SUBUNIT 21"/>
    <property type="match status" value="1"/>
</dbReference>
<feature type="compositionally biased region" description="Polar residues" evidence="10">
    <location>
        <begin position="95"/>
        <end position="116"/>
    </location>
</feature>
<evidence type="ECO:0000256" key="2">
    <source>
        <dbReference type="ARBA" id="ARBA00020102"/>
    </source>
</evidence>
<feature type="compositionally biased region" description="Low complexity" evidence="10">
    <location>
        <begin position="117"/>
        <end position="126"/>
    </location>
</feature>
<dbReference type="GO" id="GO:0016020">
    <property type="term" value="C:membrane"/>
    <property type="evidence" value="ECO:0007669"/>
    <property type="project" value="TreeGrafter"/>
</dbReference>
<dbReference type="AlphaFoldDB" id="A0AAV7JL40"/>
<evidence type="ECO:0000256" key="4">
    <source>
        <dbReference type="ARBA" id="ARBA00022884"/>
    </source>
</evidence>
<dbReference type="Pfam" id="PF10205">
    <property type="entry name" value="KLRAQ"/>
    <property type="match status" value="1"/>
</dbReference>
<dbReference type="InterPro" id="IPR040024">
    <property type="entry name" value="PPP1R21"/>
</dbReference>
<dbReference type="Proteomes" id="UP001165289">
    <property type="component" value="Unassembled WGS sequence"/>
</dbReference>
<feature type="region of interest" description="Disordered" evidence="10">
    <location>
        <begin position="95"/>
        <end position="131"/>
    </location>
</feature>
<keyword evidence="13" id="KW-1185">Reference proteome</keyword>
<feature type="coiled-coil region" evidence="9">
    <location>
        <begin position="138"/>
        <end position="243"/>
    </location>
</feature>
<evidence type="ECO:0000313" key="12">
    <source>
        <dbReference type="EMBL" id="KAI6649605.1"/>
    </source>
</evidence>
<proteinExistence type="predicted"/>
<evidence type="ECO:0000256" key="10">
    <source>
        <dbReference type="SAM" id="MobiDB-lite"/>
    </source>
</evidence>
<evidence type="ECO:0000259" key="11">
    <source>
        <dbReference type="SMART" id="SM01254"/>
    </source>
</evidence>
<protein>
    <recommendedName>
        <fullName evidence="2">Protein phosphatase 1 regulatory subunit 21</fullName>
    </recommendedName>
    <alternativeName>
        <fullName evidence="7">Coiled-coil domain-containing protein 128</fullName>
    </alternativeName>
    <alternativeName>
        <fullName evidence="8">Ferry endosomal RAB5 effector complex subunit 2</fullName>
    </alternativeName>
    <alternativeName>
        <fullName evidence="6">KLRAQ motif-containing protein 1</fullName>
    </alternativeName>
</protein>
<keyword evidence="5 9" id="KW-0175">Coiled coil</keyword>
<keyword evidence="3" id="KW-0967">Endosome</keyword>
<dbReference type="GO" id="GO:0005769">
    <property type="term" value="C:early endosome"/>
    <property type="evidence" value="ECO:0007669"/>
    <property type="project" value="UniProtKB-SubCell"/>
</dbReference>
<gene>
    <name evidence="12" type="ORF">LOD99_6609</name>
</gene>
<dbReference type="InterPro" id="IPR049372">
    <property type="entry name" value="PPP1R21_C"/>
</dbReference>
<dbReference type="Pfam" id="PF10212">
    <property type="entry name" value="PPP1R21_helical"/>
    <property type="match status" value="1"/>
</dbReference>
<comment type="subcellular location">
    <subcellularLocation>
        <location evidence="1">Early endosome</location>
    </subcellularLocation>
</comment>